<dbReference type="Pfam" id="PF09848">
    <property type="entry name" value="SLFN-g3_helicase"/>
    <property type="match status" value="1"/>
</dbReference>
<dbReference type="InterPro" id="IPR027417">
    <property type="entry name" value="P-loop_NTPase"/>
</dbReference>
<gene>
    <name evidence="2" type="ORF">FHS23_003426</name>
</gene>
<dbReference type="SUPFAM" id="SSF52540">
    <property type="entry name" value="P-loop containing nucleoside triphosphate hydrolases"/>
    <property type="match status" value="1"/>
</dbReference>
<dbReference type="Proteomes" id="UP000550714">
    <property type="component" value="Unassembled WGS sequence"/>
</dbReference>
<organism evidence="2 3">
    <name type="scientific">Prauserella isguenensis</name>
    <dbReference type="NCBI Taxonomy" id="1470180"/>
    <lineage>
        <taxon>Bacteria</taxon>
        <taxon>Bacillati</taxon>
        <taxon>Actinomycetota</taxon>
        <taxon>Actinomycetes</taxon>
        <taxon>Pseudonocardiales</taxon>
        <taxon>Pseudonocardiaceae</taxon>
        <taxon>Prauserella</taxon>
    </lineage>
</organism>
<feature type="domain" description="AAA+ ATPase" evidence="1">
    <location>
        <begin position="262"/>
        <end position="417"/>
    </location>
</feature>
<accession>A0A839S4T6</accession>
<dbReference type="AlphaFoldDB" id="A0A839S4T6"/>
<dbReference type="InterPro" id="IPR003593">
    <property type="entry name" value="AAA+_ATPase"/>
</dbReference>
<proteinExistence type="predicted"/>
<reference evidence="2 3" key="1">
    <citation type="submission" date="2020-08" db="EMBL/GenBank/DDBJ databases">
        <title>Genomic Encyclopedia of Type Strains, Phase III (KMG-III): the genomes of soil and plant-associated and newly described type strains.</title>
        <authorList>
            <person name="Whitman W."/>
        </authorList>
    </citation>
    <scope>NUCLEOTIDE SEQUENCE [LARGE SCALE GENOMIC DNA]</scope>
    <source>
        <strain evidence="2 3">CECT 8577</strain>
    </source>
</reference>
<dbReference type="SMART" id="SM00382">
    <property type="entry name" value="AAA"/>
    <property type="match status" value="1"/>
</dbReference>
<comment type="caution">
    <text evidence="2">The sequence shown here is derived from an EMBL/GenBank/DDBJ whole genome shotgun (WGS) entry which is preliminary data.</text>
</comment>
<dbReference type="RefSeq" id="WP_183656535.1">
    <property type="nucleotide sequence ID" value="NZ_JACHWU010000004.1"/>
</dbReference>
<keyword evidence="3" id="KW-1185">Reference proteome</keyword>
<name>A0A839S4T6_9PSEU</name>
<dbReference type="EMBL" id="JACHWU010000004">
    <property type="protein sequence ID" value="MBB3052392.1"/>
    <property type="molecule type" value="Genomic_DNA"/>
</dbReference>
<evidence type="ECO:0000259" key="1">
    <source>
        <dbReference type="SMART" id="SM00382"/>
    </source>
</evidence>
<dbReference type="InterPro" id="IPR018647">
    <property type="entry name" value="SLFN_3-like_DNA/RNA_helicase"/>
</dbReference>
<evidence type="ECO:0000313" key="2">
    <source>
        <dbReference type="EMBL" id="MBB3052392.1"/>
    </source>
</evidence>
<sequence length="631" mass="70573">MALVRRSAADLLEEAKADRLHQLLSEQAKFQLESRAGTGEVRSWRRSLPVLLRDLTDAGLGHVEVLLEHKLPHSPKRVDAVLCGTHPRTREPSYVLVELKQWSEAELVLADLVRVAAYGKEPVLHPVDQVRQYCEYLVDSTPSLAAQPHVVHGVAYLHNAQTSGIASLKQYTPDEYGRMFTLDDKQEFVEYLRGKLDPHGDRQTARTAADDFLNCHHAPSKPLLKLAAREIQERDQFVLLDEQKVAYEQVMHAVDRARTANTRTAVVVLGGPGSGKSVIALNLMGNLARRGRTVHHATGSSAFTRTMRKTAGKHAPRVQSLFKYFNNYTASEPRELDVLICDEAHRIRETSVNRYTRKEVRAQAGRQIDELIDVAWVPVFLLDENQIVRPGEMGSLDEITTAARAKGCDVEIVHLKGQFRCGGSAAFDTWVERLVGLDRLPPTSWSNVASALDDDFELADVASPEAMESWLLAKQADHAGTTARLAAGYCWRWSDPVATEDGKHLVDDVTIGEWARPWNAKPGKRVPDAPESYYWASDERGFGQVGCIYTAQGFEYDWAGVIFGPDFVRRNGQWVARREYSHDPAVKKADDLHFGALIRNTYKVLLTRGMAGACVYSTDPETQAFLEQMSR</sequence>
<protein>
    <recommendedName>
        <fullName evidence="1">AAA+ ATPase domain-containing protein</fullName>
    </recommendedName>
</protein>
<dbReference type="Gene3D" id="3.40.50.300">
    <property type="entry name" value="P-loop containing nucleotide triphosphate hydrolases"/>
    <property type="match status" value="1"/>
</dbReference>
<evidence type="ECO:0000313" key="3">
    <source>
        <dbReference type="Proteomes" id="UP000550714"/>
    </source>
</evidence>